<keyword evidence="2" id="KW-1185">Reference proteome</keyword>
<name>A0A1Z4JDT9_LEPBY</name>
<accession>A0A1Z4JDT9</accession>
<proteinExistence type="predicted"/>
<reference evidence="1 2" key="1">
    <citation type="submission" date="2017-06" db="EMBL/GenBank/DDBJ databases">
        <title>Genome sequencing of cyanobaciteial culture collection at National Institute for Environmental Studies (NIES).</title>
        <authorList>
            <person name="Hirose Y."/>
            <person name="Shimura Y."/>
            <person name="Fujisawa T."/>
            <person name="Nakamura Y."/>
            <person name="Kawachi M."/>
        </authorList>
    </citation>
    <scope>NUCLEOTIDE SEQUENCE [LARGE SCALE GENOMIC DNA]</scope>
    <source>
        <strain evidence="1 2">NIES-2135</strain>
    </source>
</reference>
<dbReference type="Proteomes" id="UP000217895">
    <property type="component" value="Chromosome"/>
</dbReference>
<protein>
    <submittedName>
        <fullName evidence="1">Uncharacterized protein</fullName>
    </submittedName>
</protein>
<evidence type="ECO:0000313" key="1">
    <source>
        <dbReference type="EMBL" id="BAY54627.1"/>
    </source>
</evidence>
<dbReference type="EMBL" id="AP018203">
    <property type="protein sequence ID" value="BAY54627.1"/>
    <property type="molecule type" value="Genomic_DNA"/>
</dbReference>
<sequence length="1909" mass="214314">MPEFEDFRTALNQARTQKQQAHLDLFKSQERQQQIQAELDQLAQIFDPKNQEHVARQQRLNRAAIQARGTVQANQERYDRNFELESSSFERFKTLLLDPRQQVERLSDDYPILLLPLRLETRFKTITTNNAPRTELWVRVYPDDCAIDTFEPLLSQSELKNAQTYWTQSWQAGGREDQERAAWRGLVSSHGSGRSRWILDRYRPMNLDQKPTFDAENTPALILTIPTDNLPPEADALKVYWESVWRLNGETEQTRNTLNGTVGAARAEVLIQHYIPNNLTVTPQFPLTKENALVTVDFVVFPNAEDVAVKQLSWSQAPKTTILPDCFVLIGQAGDIRFEQIGRPIPSPLVVGPDPNAPPEQQLRQENGELLISDEMRWMVDFERAVEWGMGFKVPLDAEQARNGLDRLMVLGLKLSADEKAGQTQLETLLQHHHWGRSGLSILPQGTPTNNTDQIGAGFSRAEDADASYDSVFGTTSTDDPFAETDMFRKRDGQWLAEALGIDPQILRTVPNCDRTDQTEARAMNTALWSATLGYSLETMLHPVLTDSAVDDTRWFFNRFVSGRGSIPALRIGRQPYGILPTTAFSQIQWVSPERLPKLLGTSKLEISRTFLSRLYEILQIMDADWAAQVAKVSWVGKPGDAHKTLLDIVGLHASSVEYYQRYAESLQQLFNRLNLQGGLGGQFIAALIAAGYTQSGLDLLRKLGYRGEQTPDVLQKFFLSSQNLMKGAVIDDRPLSEVDPIRSYTADRKNYIQWLQEAASTSLETLRQQQGFLDNKAPNALLYLFLRHALLLGYWDVSWRLHRGAEVLSANELEQLRREPNFVHVKTQANTSESRWQLLYKTEARITGEGDRTIADFIPQALTQFAFETRYLNDQLRALEHLKDVPTARLERLFAEHIDCCTYRLDAWKLGLVNFQWMAMRSRSAPTPTPTPAPLPIPRFQQEAVASQPSNRRGIYLGAYGWLENIRPENKVLTPKNLSPDLAKIFDPAPVQQPPVTAPQRKAPAARVVSRSTILQDNQNAGYIHAPSLNHAVTAAVLRNGYLSTAQPDHRKTLAVNLSSERVRVALAVLEGIREGQSLGALLGYQLERGLHDRHNMAEVDQFIFKLRKAFPLRADRLSPTRTDPNVPIEAIEARNVLDGLSLVNHVKRQTNPAQRVYPFGKALPSATSAQAAAINAEVDRLLNLHDAVADLALAEGVHQAVQGNYDRAAATLDTYSKGNFPPEPEVVQTPRSGITLTHRVGLQLQPGLDSTTSPIAGLPMTPRAQAEPALNHWLAQVLPEPERVACRISYRHPVTNAVSAPITVTQQDLGLQPIDLLYLNQTDSQAGMGELDDRLRRWLFDHPPSGALRPDTAITLHYTERIENKISFFEVSALLNHLRSLILRSQPLKASDVTPPTSTQSQSTVIDQRPRLEPLVTALQNELTNQLLPFRNLLQGLLADLEGNRSQILSQIDSHLNTFVTRMAALSIYGLPQTGWGLAYDQKRQIFESILEQVRSRVNLWQERQQQFTLQLAAYDALPPETSDRDRTDALIALERLVASTPTPTPPASLADYRSAIVNQSTLFANQLSSFQAILTTSEVNLAPLLSSLQVSIADFDVLPLDLSAPEQQIIALTEDLLRIVTAVAQDIVLRLQTIQTQFTTYDNSANPETRLTAVQAVAAALFGDDFKLIPEFTLAPDAGTSWQNAMTASLNQDLFSHLSAAGIDFPIDDWLYGIARVREKMRHWEQLVMLSGAFGRPEPELQPIQLPYRSGDPWLGLQFPENFQLGEQLKGDRLLYSAYYTVPFNPNQRQCGLLLDEWTEVIPGETETTGIAFHYDRPNCEPPQTWLFVTPPRATGNWQWSDLTGALIETLEMAKKRAVEPDQLDDTAYARFLPATIMAATLYQISISANLALNNKVHDFLLNRDS</sequence>
<gene>
    <name evidence="1" type="ORF">NIES2135_14450</name>
</gene>
<organism evidence="1 2">
    <name type="scientific">Leptolyngbya boryana NIES-2135</name>
    <dbReference type="NCBI Taxonomy" id="1973484"/>
    <lineage>
        <taxon>Bacteria</taxon>
        <taxon>Bacillati</taxon>
        <taxon>Cyanobacteriota</taxon>
        <taxon>Cyanophyceae</taxon>
        <taxon>Leptolyngbyales</taxon>
        <taxon>Leptolyngbyaceae</taxon>
        <taxon>Leptolyngbya group</taxon>
        <taxon>Leptolyngbya</taxon>
    </lineage>
</organism>
<evidence type="ECO:0000313" key="2">
    <source>
        <dbReference type="Proteomes" id="UP000217895"/>
    </source>
</evidence>